<dbReference type="PANTHER" id="PTHR12606:SF141">
    <property type="entry name" value="GH15225P-RELATED"/>
    <property type="match status" value="1"/>
</dbReference>
<evidence type="ECO:0000313" key="8">
    <source>
        <dbReference type="EMBL" id="KRT82589.1"/>
    </source>
</evidence>
<feature type="region of interest" description="Disordered" evidence="6">
    <location>
        <begin position="238"/>
        <end position="265"/>
    </location>
</feature>
<keyword evidence="2" id="KW-0645">Protease</keyword>
<feature type="region of interest" description="Disordered" evidence="6">
    <location>
        <begin position="69"/>
        <end position="88"/>
    </location>
</feature>
<evidence type="ECO:0000256" key="6">
    <source>
        <dbReference type="SAM" id="MobiDB-lite"/>
    </source>
</evidence>
<dbReference type="FunFam" id="3.40.395.10:FF:000001">
    <property type="entry name" value="Sentrin-specific protease 1"/>
    <property type="match status" value="1"/>
</dbReference>
<dbReference type="Gene3D" id="3.40.395.10">
    <property type="entry name" value="Adenoviral Proteinase, Chain A"/>
    <property type="match status" value="1"/>
</dbReference>
<sequence length="618" mass="71109">MSSPEDDWTSTSSSNSLRRRSGILPKKATPRFRPNWLKDSGPIAIDDDDDEIIEMKKPAEFDYMRKSSFKHTSTPNFPTPKRAQNGDDDVTFVKYTPPNEGKLARKRGFDNHSKPSIFSFQNGSGLLTNNNKITNGARKKDTAAIFGNNVKCVPQLKKIPSPTSAVDHSFRLDEKRKYKELLSKMAPNAMKKSLLDSFAEYSTPVGKIFPPFRFEPTRSRKLIDLALKSRDKKVNDFIDLTSGPEKGKTNGFSRSTADDKIKPRRSATSTKIENILKEIDNEVVVKDSDSDVEILPTPPSPKPDFPVEKCNSLKTFVHPSQPTHDNWFNNEIKKHGEVIERTQKLIEEQKQNVQKFNSINDELRVKLLREKVSECLHIKDLLVPDESKEVSTFPELTPKQEALISDALDQRQPNSEILSRKFNMNITRQDLLTLSGLNWLNDEVINFYMNLIIERGKMEKWPKAYALNTFFYPKIINGGQSSVRRWTRKVDIFSYDLIAIPIHLKLHWCMAIIDFRKKRITYYDSMGSSNMECLRALMSYLKDEHLDKKKTEFDASDWRLTSARDIPQQMNGSDCGMFSCTFAEVLTRDAEINFSQEHMPYLRRKMVLEILESRLLIS</sequence>
<reference evidence="8 9" key="1">
    <citation type="submission" date="2015-09" db="EMBL/GenBank/DDBJ databases">
        <title>Draft genome of the scarab beetle Oryctes borbonicus.</title>
        <authorList>
            <person name="Meyer J.M."/>
            <person name="Markov G.V."/>
            <person name="Baskaran P."/>
            <person name="Herrmann M."/>
            <person name="Sommer R.J."/>
            <person name="Roedelsperger C."/>
        </authorList>
    </citation>
    <scope>NUCLEOTIDE SEQUENCE [LARGE SCALE GENOMIC DNA]</scope>
    <source>
        <strain evidence="8">OB123</strain>
        <tissue evidence="8">Whole animal</tissue>
    </source>
</reference>
<proteinExistence type="inferred from homology"/>
<organism evidence="8 9">
    <name type="scientific">Oryctes borbonicus</name>
    <dbReference type="NCBI Taxonomy" id="1629725"/>
    <lineage>
        <taxon>Eukaryota</taxon>
        <taxon>Metazoa</taxon>
        <taxon>Ecdysozoa</taxon>
        <taxon>Arthropoda</taxon>
        <taxon>Hexapoda</taxon>
        <taxon>Insecta</taxon>
        <taxon>Pterygota</taxon>
        <taxon>Neoptera</taxon>
        <taxon>Endopterygota</taxon>
        <taxon>Coleoptera</taxon>
        <taxon>Polyphaga</taxon>
        <taxon>Scarabaeiformia</taxon>
        <taxon>Scarabaeidae</taxon>
        <taxon>Dynastinae</taxon>
        <taxon>Oryctes</taxon>
    </lineage>
</organism>
<name>A0A0T6B657_9SCAR</name>
<keyword evidence="4" id="KW-0788">Thiol protease</keyword>
<dbReference type="SUPFAM" id="SSF54001">
    <property type="entry name" value="Cysteine proteinases"/>
    <property type="match status" value="1"/>
</dbReference>
<evidence type="ECO:0000256" key="3">
    <source>
        <dbReference type="ARBA" id="ARBA00022801"/>
    </source>
</evidence>
<dbReference type="GO" id="GO:0005634">
    <property type="term" value="C:nucleus"/>
    <property type="evidence" value="ECO:0007669"/>
    <property type="project" value="TreeGrafter"/>
</dbReference>
<evidence type="ECO:0000313" key="9">
    <source>
        <dbReference type="Proteomes" id="UP000051574"/>
    </source>
</evidence>
<dbReference type="InterPro" id="IPR003653">
    <property type="entry name" value="Peptidase_C48_C"/>
</dbReference>
<dbReference type="GO" id="GO:0006508">
    <property type="term" value="P:proteolysis"/>
    <property type="evidence" value="ECO:0007669"/>
    <property type="project" value="UniProtKB-KW"/>
</dbReference>
<gene>
    <name evidence="8" type="ORF">AMK59_4742</name>
</gene>
<feature type="coiled-coil region" evidence="5">
    <location>
        <begin position="332"/>
        <end position="366"/>
    </location>
</feature>
<dbReference type="PROSITE" id="PS50600">
    <property type="entry name" value="ULP_PROTEASE"/>
    <property type="match status" value="1"/>
</dbReference>
<feature type="region of interest" description="Disordered" evidence="6">
    <location>
        <begin position="1"/>
        <end position="51"/>
    </location>
</feature>
<dbReference type="GO" id="GO:0080090">
    <property type="term" value="P:regulation of primary metabolic process"/>
    <property type="evidence" value="ECO:0007669"/>
    <property type="project" value="UniProtKB-ARBA"/>
</dbReference>
<keyword evidence="3" id="KW-0378">Hydrolase</keyword>
<dbReference type="Proteomes" id="UP000051574">
    <property type="component" value="Unassembled WGS sequence"/>
</dbReference>
<dbReference type="Pfam" id="PF02902">
    <property type="entry name" value="Peptidase_C48"/>
    <property type="match status" value="1"/>
</dbReference>
<evidence type="ECO:0000256" key="1">
    <source>
        <dbReference type="ARBA" id="ARBA00005234"/>
    </source>
</evidence>
<dbReference type="GO" id="GO:0016926">
    <property type="term" value="P:protein desumoylation"/>
    <property type="evidence" value="ECO:0007669"/>
    <property type="project" value="TreeGrafter"/>
</dbReference>
<dbReference type="AlphaFoldDB" id="A0A0T6B657"/>
<evidence type="ECO:0000256" key="5">
    <source>
        <dbReference type="SAM" id="Coils"/>
    </source>
</evidence>
<dbReference type="GO" id="GO:0060255">
    <property type="term" value="P:regulation of macromolecule metabolic process"/>
    <property type="evidence" value="ECO:0007669"/>
    <property type="project" value="UniProtKB-ARBA"/>
</dbReference>
<evidence type="ECO:0000259" key="7">
    <source>
        <dbReference type="PROSITE" id="PS50600"/>
    </source>
</evidence>
<dbReference type="PANTHER" id="PTHR12606">
    <property type="entry name" value="SENTRIN/SUMO-SPECIFIC PROTEASE"/>
    <property type="match status" value="1"/>
</dbReference>
<comment type="caution">
    <text evidence="8">The sequence shown here is derived from an EMBL/GenBank/DDBJ whole genome shotgun (WGS) entry which is preliminary data.</text>
</comment>
<dbReference type="EMBL" id="LJIG01009683">
    <property type="protein sequence ID" value="KRT82589.1"/>
    <property type="molecule type" value="Genomic_DNA"/>
</dbReference>
<dbReference type="GO" id="GO:0016929">
    <property type="term" value="F:deSUMOylase activity"/>
    <property type="evidence" value="ECO:0007669"/>
    <property type="project" value="TreeGrafter"/>
</dbReference>
<evidence type="ECO:0000256" key="2">
    <source>
        <dbReference type="ARBA" id="ARBA00022670"/>
    </source>
</evidence>
<evidence type="ECO:0000256" key="4">
    <source>
        <dbReference type="ARBA" id="ARBA00022807"/>
    </source>
</evidence>
<accession>A0A0T6B657</accession>
<protein>
    <submittedName>
        <fullName evidence="8">Peptidase</fullName>
    </submittedName>
</protein>
<feature type="domain" description="Ubiquitin-like protease family profile" evidence="7">
    <location>
        <begin position="424"/>
        <end position="586"/>
    </location>
</feature>
<dbReference type="OrthoDB" id="1939479at2759"/>
<keyword evidence="9" id="KW-1185">Reference proteome</keyword>
<comment type="similarity">
    <text evidence="1">Belongs to the peptidase C48 family.</text>
</comment>
<keyword evidence="5" id="KW-0175">Coiled coil</keyword>
<dbReference type="InterPro" id="IPR038765">
    <property type="entry name" value="Papain-like_cys_pep_sf"/>
</dbReference>